<dbReference type="GO" id="GO:0006739">
    <property type="term" value="P:NADP+ metabolic process"/>
    <property type="evidence" value="ECO:0007669"/>
    <property type="project" value="TreeGrafter"/>
</dbReference>
<evidence type="ECO:0000313" key="18">
    <source>
        <dbReference type="WBParaSite" id="jg10977"/>
    </source>
</evidence>
<evidence type="ECO:0000256" key="2">
    <source>
        <dbReference type="ARBA" id="ARBA00001946"/>
    </source>
</evidence>
<keyword evidence="14" id="KW-0694">RNA-binding</keyword>
<dbReference type="PROSITE" id="PS50102">
    <property type="entry name" value="RRM"/>
    <property type="match status" value="1"/>
</dbReference>
<evidence type="ECO:0000256" key="11">
    <source>
        <dbReference type="ARBA" id="ARBA00023211"/>
    </source>
</evidence>
<accession>A0A915CQ04</accession>
<evidence type="ECO:0000256" key="10">
    <source>
        <dbReference type="ARBA" id="ARBA00023002"/>
    </source>
</evidence>
<feature type="domain" description="RRM" evidence="16">
    <location>
        <begin position="1002"/>
        <end position="1081"/>
    </location>
</feature>
<evidence type="ECO:0000259" key="16">
    <source>
        <dbReference type="PROSITE" id="PS50102"/>
    </source>
</evidence>
<reference evidence="18" key="1">
    <citation type="submission" date="2022-11" db="UniProtKB">
        <authorList>
            <consortium name="WormBaseParasite"/>
        </authorList>
    </citation>
    <scope>IDENTIFICATION</scope>
</reference>
<feature type="compositionally biased region" description="Low complexity" evidence="15">
    <location>
        <begin position="883"/>
        <end position="904"/>
    </location>
</feature>
<dbReference type="InterPro" id="IPR004790">
    <property type="entry name" value="Isocitrate_DH_NADP"/>
</dbReference>
<evidence type="ECO:0000256" key="4">
    <source>
        <dbReference type="ARBA" id="ARBA00013013"/>
    </source>
</evidence>
<dbReference type="EC" id="1.1.1.42" evidence="4"/>
<keyword evidence="6" id="KW-0816">Tricarboxylic acid cycle</keyword>
<keyword evidence="8" id="KW-0460">Magnesium</keyword>
<dbReference type="SUPFAM" id="SSF54928">
    <property type="entry name" value="RNA-binding domain, RBD"/>
    <property type="match status" value="1"/>
</dbReference>
<dbReference type="InterPro" id="IPR024084">
    <property type="entry name" value="IsoPropMal-DH-like_dom"/>
</dbReference>
<evidence type="ECO:0000256" key="15">
    <source>
        <dbReference type="SAM" id="MobiDB-lite"/>
    </source>
</evidence>
<keyword evidence="11" id="KW-0464">Manganese</keyword>
<dbReference type="GO" id="GO:0005739">
    <property type="term" value="C:mitochondrion"/>
    <property type="evidence" value="ECO:0007669"/>
    <property type="project" value="TreeGrafter"/>
</dbReference>
<dbReference type="PROSITE" id="PS00470">
    <property type="entry name" value="IDH_IMDH"/>
    <property type="match status" value="1"/>
</dbReference>
<sequence>MLKIGTLSGKGVTHTGVSKVFRVLYSQKIVVKNPVVDLDGDEMTRIIWKEIKDKLIFPYLDLDVKYFDLGLEYRDQTNDTVTIDAAEAIKEYNVGIKCATITPDEARVKEFNLKKMWLSPNGTIRNILGGTVFREPILCKNVPRLVTTWKKPIVVGRHAFGDQYKAQDVVVPKGAKFELMITHADGKVEKHSVFTFKDSGGVVMGMYNTEESIRGFAHSCFQYAILKKWPLFLSTKNTILKKYDGRFKDIFQEIYERDYIQQFETIGIYYEHRLIDDQVAQALKSEGGFIWACKNYDGDVQSDIVAQGYGSLGMMTSVLMCPDGKTVESEAAHGTVTRHYREHQKGNPTSTNPVASIFAWSRGLAHRGKLDGNDELIKFSETLEKASVDVIEAGEMTKDLAICIYGLKGARQGSYLLTEDFLSAIDRRLSKLMSLEAKKVATFLSTKNTILKKYDGRFKDIFQEIYERDYIQQFETIGIYYEHRLIDDQAVSFGPAKTTMEMSDIVAQGYGSLGMMTSVLMCPDGKTVESEAAHGTVTRHYREHQKGNPTSTNPVASIFAWSRGLAHRGKLDGNDELIKFSETLEKASVDVIEAGEMTKDLAICIYGLKEEEIIFLLLLIDYALYSLGLNNTAGRHANRPGEANGLSIQGSHYLSTSMLKWDKPLCNEETKLKASIAARPAYPPLPCSPPPPLEPELVSLHSRSEKDLEELCLRFSPTLEEPIQLVRSATVGCVLSQSSTNNIASIYSCSKSIKYERKSPNRTAIQDEVSELPQKTNFDLLPWHVILLAMVESKDSKKMGANKKSGSLSSPSRSTSSGSSSSGSSNCSSSAAISSSVPRSSSSRSSSSTRRSRRGWRPACSRSPRRSSARRSRPSLIRDRYISNRSSRSPYRRSSYMRGSRRPPNYSPVRNHRPANVSPDRSRKQRSRSSRRVMPGRRISLQKKSISRDSSRKRSPRRAASPKRSPHHCVSPKRSSPSSKSSRKRNRTLFKRVRRAPRPAPSKLFVHNLSRNVDKRHALKILGAYGLLKSCQLPNDRTQPHLTRGDASLEFEKPEEKETALMHMNGGQISRMQVKCELVQPVKQIRGVDRERYKKLLSSIEKSLSSV</sequence>
<dbReference type="SUPFAM" id="SSF53659">
    <property type="entry name" value="Isocitrate/Isopropylmalate dehydrogenase-like"/>
    <property type="match status" value="2"/>
</dbReference>
<evidence type="ECO:0000256" key="8">
    <source>
        <dbReference type="ARBA" id="ARBA00022842"/>
    </source>
</evidence>
<keyword evidence="5" id="KW-0329">Glyoxylate bypass</keyword>
<evidence type="ECO:0000256" key="1">
    <source>
        <dbReference type="ARBA" id="ARBA00001936"/>
    </source>
</evidence>
<proteinExistence type="inferred from homology"/>
<evidence type="ECO:0000313" key="17">
    <source>
        <dbReference type="Proteomes" id="UP000887574"/>
    </source>
</evidence>
<dbReference type="AlphaFoldDB" id="A0A915CQ04"/>
<dbReference type="Gene3D" id="3.30.70.330">
    <property type="match status" value="1"/>
</dbReference>
<dbReference type="GO" id="GO:0006099">
    <property type="term" value="P:tricarboxylic acid cycle"/>
    <property type="evidence" value="ECO:0007669"/>
    <property type="project" value="UniProtKB-KW"/>
</dbReference>
<evidence type="ECO:0000256" key="3">
    <source>
        <dbReference type="ARBA" id="ARBA00007769"/>
    </source>
</evidence>
<dbReference type="PANTHER" id="PTHR11822">
    <property type="entry name" value="NADP-SPECIFIC ISOCITRATE DEHYDROGENASE"/>
    <property type="match status" value="1"/>
</dbReference>
<feature type="region of interest" description="Disordered" evidence="15">
    <location>
        <begin position="796"/>
        <end position="997"/>
    </location>
</feature>
<dbReference type="SMART" id="SM00360">
    <property type="entry name" value="RRM"/>
    <property type="match status" value="1"/>
</dbReference>
<feature type="compositionally biased region" description="Basic residues" evidence="15">
    <location>
        <begin position="863"/>
        <end position="873"/>
    </location>
</feature>
<dbReference type="Pfam" id="PF00076">
    <property type="entry name" value="RRM_1"/>
    <property type="match status" value="1"/>
</dbReference>
<dbReference type="GO" id="GO:0003723">
    <property type="term" value="F:RNA binding"/>
    <property type="evidence" value="ECO:0007669"/>
    <property type="project" value="UniProtKB-UniRule"/>
</dbReference>
<protein>
    <recommendedName>
        <fullName evidence="4">isocitrate dehydrogenase (NADP(+))</fullName>
        <ecNumber evidence="4">1.1.1.42</ecNumber>
    </recommendedName>
    <alternativeName>
        <fullName evidence="12">NADP(+)-specific ICDH</fullName>
    </alternativeName>
    <alternativeName>
        <fullName evidence="13">Oxalosuccinate decarboxylase</fullName>
    </alternativeName>
</protein>
<keyword evidence="17" id="KW-1185">Reference proteome</keyword>
<dbReference type="InterPro" id="IPR019818">
    <property type="entry name" value="IsoCit/isopropylmalate_DH_CS"/>
</dbReference>
<evidence type="ECO:0000256" key="14">
    <source>
        <dbReference type="PROSITE-ProRule" id="PRU00176"/>
    </source>
</evidence>
<name>A0A915CQ04_9BILA</name>
<comment type="similarity">
    <text evidence="3">Belongs to the isocitrate and isopropylmalate dehydrogenases family.</text>
</comment>
<evidence type="ECO:0000256" key="5">
    <source>
        <dbReference type="ARBA" id="ARBA00022435"/>
    </source>
</evidence>
<feature type="compositionally biased region" description="Basic residues" evidence="15">
    <location>
        <begin position="923"/>
        <end position="935"/>
    </location>
</feature>
<dbReference type="NCBIfam" id="TIGR00127">
    <property type="entry name" value="nadp_idh_euk"/>
    <property type="match status" value="1"/>
</dbReference>
<evidence type="ECO:0000256" key="6">
    <source>
        <dbReference type="ARBA" id="ARBA00022532"/>
    </source>
</evidence>
<dbReference type="InterPro" id="IPR012677">
    <property type="entry name" value="Nucleotide-bd_a/b_plait_sf"/>
</dbReference>
<dbReference type="GO" id="GO:0006102">
    <property type="term" value="P:isocitrate metabolic process"/>
    <property type="evidence" value="ECO:0007669"/>
    <property type="project" value="InterPro"/>
</dbReference>
<dbReference type="SMART" id="SM01329">
    <property type="entry name" value="Iso_dh"/>
    <property type="match status" value="1"/>
</dbReference>
<feature type="compositionally biased region" description="Basic residues" evidence="15">
    <location>
        <begin position="981"/>
        <end position="997"/>
    </location>
</feature>
<keyword evidence="9" id="KW-0521">NADP</keyword>
<dbReference type="InterPro" id="IPR035979">
    <property type="entry name" value="RBD_domain_sf"/>
</dbReference>
<keyword evidence="7" id="KW-0479">Metal-binding</keyword>
<feature type="compositionally biased region" description="Basic residues" evidence="15">
    <location>
        <begin position="953"/>
        <end position="971"/>
    </location>
</feature>
<comment type="cofactor">
    <cofactor evidence="1">
        <name>Mn(2+)</name>
        <dbReference type="ChEBI" id="CHEBI:29035"/>
    </cofactor>
</comment>
<dbReference type="GO" id="GO:0004450">
    <property type="term" value="F:isocitrate dehydrogenase (NADP+) activity"/>
    <property type="evidence" value="ECO:0007669"/>
    <property type="project" value="UniProtKB-EC"/>
</dbReference>
<dbReference type="InterPro" id="IPR000504">
    <property type="entry name" value="RRM_dom"/>
</dbReference>
<dbReference type="GO" id="GO:0000287">
    <property type="term" value="F:magnesium ion binding"/>
    <property type="evidence" value="ECO:0007669"/>
    <property type="project" value="InterPro"/>
</dbReference>
<feature type="compositionally biased region" description="Low complexity" evidence="15">
    <location>
        <begin position="805"/>
        <end position="849"/>
    </location>
</feature>
<evidence type="ECO:0000256" key="12">
    <source>
        <dbReference type="ARBA" id="ARBA00029990"/>
    </source>
</evidence>
<evidence type="ECO:0000256" key="13">
    <source>
        <dbReference type="ARBA" id="ARBA00031098"/>
    </source>
</evidence>
<evidence type="ECO:0000256" key="9">
    <source>
        <dbReference type="ARBA" id="ARBA00022857"/>
    </source>
</evidence>
<dbReference type="Proteomes" id="UP000887574">
    <property type="component" value="Unplaced"/>
</dbReference>
<evidence type="ECO:0000256" key="7">
    <source>
        <dbReference type="ARBA" id="ARBA00022723"/>
    </source>
</evidence>
<dbReference type="Gene3D" id="3.40.718.10">
    <property type="entry name" value="Isopropylmalate Dehydrogenase"/>
    <property type="match status" value="2"/>
</dbReference>
<keyword evidence="10" id="KW-0560">Oxidoreductase</keyword>
<dbReference type="NCBIfam" id="NF006156">
    <property type="entry name" value="PRK08299.1"/>
    <property type="match status" value="1"/>
</dbReference>
<comment type="cofactor">
    <cofactor evidence="2">
        <name>Mg(2+)</name>
        <dbReference type="ChEBI" id="CHEBI:18420"/>
    </cofactor>
</comment>
<dbReference type="FunFam" id="3.40.718.10:FF:000002">
    <property type="entry name" value="Isocitrate dehydrogenase [NADP]"/>
    <property type="match status" value="1"/>
</dbReference>
<dbReference type="PANTHER" id="PTHR11822:SF21">
    <property type="entry name" value="ISOCITRATE DEHYDROGENASE [NADP], MITOCHONDRIAL"/>
    <property type="match status" value="1"/>
</dbReference>
<dbReference type="GO" id="GO:0051287">
    <property type="term" value="F:NAD binding"/>
    <property type="evidence" value="ECO:0007669"/>
    <property type="project" value="InterPro"/>
</dbReference>
<dbReference type="WBParaSite" id="jg10977">
    <property type="protein sequence ID" value="jg10977"/>
    <property type="gene ID" value="jg10977"/>
</dbReference>
<dbReference type="Pfam" id="PF00180">
    <property type="entry name" value="Iso_dh"/>
    <property type="match status" value="2"/>
</dbReference>
<organism evidence="17 18">
    <name type="scientific">Ditylenchus dipsaci</name>
    <dbReference type="NCBI Taxonomy" id="166011"/>
    <lineage>
        <taxon>Eukaryota</taxon>
        <taxon>Metazoa</taxon>
        <taxon>Ecdysozoa</taxon>
        <taxon>Nematoda</taxon>
        <taxon>Chromadorea</taxon>
        <taxon>Rhabditida</taxon>
        <taxon>Tylenchina</taxon>
        <taxon>Tylenchomorpha</taxon>
        <taxon>Sphaerularioidea</taxon>
        <taxon>Anguinidae</taxon>
        <taxon>Anguininae</taxon>
        <taxon>Ditylenchus</taxon>
    </lineage>
</organism>
<dbReference type="GO" id="GO:0006097">
    <property type="term" value="P:glyoxylate cycle"/>
    <property type="evidence" value="ECO:0007669"/>
    <property type="project" value="UniProtKB-KW"/>
</dbReference>